<dbReference type="Gene3D" id="3.10.50.10">
    <property type="match status" value="1"/>
</dbReference>
<sequence>DYKVLLKASITKYFNSKIKILYSYNTSTKKLISYDNITKVKLKATYIKSKSLSRAIY</sequence>
<proteinExistence type="inferred from homology"/>
<dbReference type="InterPro" id="IPR001223">
    <property type="entry name" value="Glyco_hydro18_cat"/>
</dbReference>
<dbReference type="AlphaFoldDB" id="A0A9P7YB01"/>
<accession>A0A9P7YB01</accession>
<dbReference type="GO" id="GO:0005975">
    <property type="term" value="P:carbohydrate metabolic process"/>
    <property type="evidence" value="ECO:0007669"/>
    <property type="project" value="InterPro"/>
</dbReference>
<feature type="non-terminal residue" evidence="3">
    <location>
        <position position="1"/>
    </location>
</feature>
<comment type="similarity">
    <text evidence="1">Belongs to the glycosyl hydrolase 18 family. Chitinase class V subfamily.</text>
</comment>
<dbReference type="Gene3D" id="3.20.20.80">
    <property type="entry name" value="Glycosidases"/>
    <property type="match status" value="1"/>
</dbReference>
<name>A0A9P7YB01_9HELO</name>
<evidence type="ECO:0000313" key="3">
    <source>
        <dbReference type="EMBL" id="KAG9229907.1"/>
    </source>
</evidence>
<evidence type="ECO:0000259" key="2">
    <source>
        <dbReference type="PROSITE" id="PS51910"/>
    </source>
</evidence>
<dbReference type="PROSITE" id="PS51910">
    <property type="entry name" value="GH18_2"/>
    <property type="match status" value="1"/>
</dbReference>
<comment type="caution">
    <text evidence="3">The sequence shown here is derived from an EMBL/GenBank/DDBJ whole genome shotgun (WGS) entry which is preliminary data.</text>
</comment>
<reference evidence="3" key="1">
    <citation type="journal article" date="2021" name="IMA Fungus">
        <title>Genomic characterization of three marine fungi, including Emericellopsis atlantica sp. nov. with signatures of a generalist lifestyle and marine biomass degradation.</title>
        <authorList>
            <person name="Hagestad O.C."/>
            <person name="Hou L."/>
            <person name="Andersen J.H."/>
            <person name="Hansen E.H."/>
            <person name="Altermark B."/>
            <person name="Li C."/>
            <person name="Kuhnert E."/>
            <person name="Cox R.J."/>
            <person name="Crous P.W."/>
            <person name="Spatafora J.W."/>
            <person name="Lail K."/>
            <person name="Amirebrahimi M."/>
            <person name="Lipzen A."/>
            <person name="Pangilinan J."/>
            <person name="Andreopoulos W."/>
            <person name="Hayes R.D."/>
            <person name="Ng V."/>
            <person name="Grigoriev I.V."/>
            <person name="Jackson S.A."/>
            <person name="Sutton T.D.S."/>
            <person name="Dobson A.D.W."/>
            <person name="Rama T."/>
        </authorList>
    </citation>
    <scope>NUCLEOTIDE SEQUENCE</scope>
    <source>
        <strain evidence="3">TRa018bII</strain>
    </source>
</reference>
<organism evidence="3 4">
    <name type="scientific">Amylocarpus encephaloides</name>
    <dbReference type="NCBI Taxonomy" id="45428"/>
    <lineage>
        <taxon>Eukaryota</taxon>
        <taxon>Fungi</taxon>
        <taxon>Dikarya</taxon>
        <taxon>Ascomycota</taxon>
        <taxon>Pezizomycotina</taxon>
        <taxon>Leotiomycetes</taxon>
        <taxon>Helotiales</taxon>
        <taxon>Helotiales incertae sedis</taxon>
        <taxon>Amylocarpus</taxon>
    </lineage>
</organism>
<feature type="domain" description="GH18" evidence="2">
    <location>
        <begin position="1"/>
        <end position="57"/>
    </location>
</feature>
<gene>
    <name evidence="3" type="ORF">BJ875DRAFT_386332</name>
</gene>
<dbReference type="EMBL" id="MU251720">
    <property type="protein sequence ID" value="KAG9229907.1"/>
    <property type="molecule type" value="Genomic_DNA"/>
</dbReference>
<protein>
    <recommendedName>
        <fullName evidence="2">GH18 domain-containing protein</fullName>
    </recommendedName>
</protein>
<keyword evidence="4" id="KW-1185">Reference proteome</keyword>
<dbReference type="InterPro" id="IPR029070">
    <property type="entry name" value="Chitinase_insertion_sf"/>
</dbReference>
<evidence type="ECO:0000256" key="1">
    <source>
        <dbReference type="ARBA" id="ARBA00008682"/>
    </source>
</evidence>
<evidence type="ECO:0000313" key="4">
    <source>
        <dbReference type="Proteomes" id="UP000824998"/>
    </source>
</evidence>
<dbReference type="Proteomes" id="UP000824998">
    <property type="component" value="Unassembled WGS sequence"/>
</dbReference>
<dbReference type="OrthoDB" id="3550260at2759"/>